<dbReference type="GO" id="GO:0019005">
    <property type="term" value="C:SCF ubiquitin ligase complex"/>
    <property type="evidence" value="ECO:0007669"/>
    <property type="project" value="TreeGrafter"/>
</dbReference>
<protein>
    <recommendedName>
        <fullName evidence="2">Disease resistance R13L4/SHOC-2-like LRR domain-containing protein</fullName>
    </recommendedName>
</protein>
<dbReference type="RefSeq" id="WP_105353275.1">
    <property type="nucleotide sequence ID" value="NZ_PUIA01000035.1"/>
</dbReference>
<dbReference type="PANTHER" id="PTHR13318:SF75">
    <property type="entry name" value="COI1 F-BOX DOMAIN-CONTAINING PROTEIN"/>
    <property type="match status" value="1"/>
</dbReference>
<dbReference type="Proteomes" id="UP000240009">
    <property type="component" value="Unassembled WGS sequence"/>
</dbReference>
<accession>A0A2S8FMQ1</accession>
<dbReference type="AlphaFoldDB" id="A0A2S8FMQ1"/>
<reference evidence="3 4" key="1">
    <citation type="submission" date="2018-02" db="EMBL/GenBank/DDBJ databases">
        <title>Comparative genomes isolates from brazilian mangrove.</title>
        <authorList>
            <person name="Araujo J.E."/>
            <person name="Taketani R.G."/>
            <person name="Silva M.C.P."/>
            <person name="Loureco M.V."/>
            <person name="Andreote F.D."/>
        </authorList>
    </citation>
    <scope>NUCLEOTIDE SEQUENCE [LARGE SCALE GENOMIC DNA]</scope>
    <source>
        <strain evidence="3 4">HEX-2 MGV</strain>
    </source>
</reference>
<evidence type="ECO:0000256" key="1">
    <source>
        <dbReference type="ARBA" id="ARBA00022737"/>
    </source>
</evidence>
<sequence length="550" mass="62505">MPRFLRQFGLRSLLIFCTLAAGCFGLWRWHMTWVDEQHEVAAQIAEARGDVRWGTWGPGWVHQLFGSYYFSNIVAVDWHHKRIKDEHLQLLRQTPTLEELYIPGTRVTDEGMAVLEDLPKIRKLALWSTRLTNETLKRVGKLKQLEVLDIHRTKMNEEGLVHLRNHPRLQILRYDLALTDVGISHLASIPNVSVEVLFAKELSFESFPLLRDKLRFNRLYLFRPSYHQWASYLLGHPTLVELEVREALMTDAELQALIATNSLESIELNDVPVGNSAIANAPFATRLKSLQLYGTNVTPEGLLLTYGQYPRNIVVLKNWIRLSNAANGQRVDWMGTLTAQELENLKYCRNATSLHFETDQLAGINFQWLSRLEKLTSLRVDYFGNDQLLQSIASLEGLERLDLAGTKQVTAEGLKSIVSLDQLKVLSLRSADVSDDMLEVIGQMKPLVQLNIAGSAVTDQGIRHLAGLQNLVVLHISNCKSLTDESLKSVGELKKLQYLYAQGTQFTDEGLQYLHEMPRLTNVSLYGSKHTRHGIQLLRDALPLKGINIY</sequence>
<dbReference type="GO" id="GO:0031146">
    <property type="term" value="P:SCF-dependent proteasomal ubiquitin-dependent protein catabolic process"/>
    <property type="evidence" value="ECO:0007669"/>
    <property type="project" value="TreeGrafter"/>
</dbReference>
<dbReference type="InterPro" id="IPR055414">
    <property type="entry name" value="LRR_R13L4/SHOC2-like"/>
</dbReference>
<dbReference type="PANTHER" id="PTHR13318">
    <property type="entry name" value="PARTNER OF PAIRED, ISOFORM B-RELATED"/>
    <property type="match status" value="1"/>
</dbReference>
<comment type="caution">
    <text evidence="3">The sequence shown here is derived from an EMBL/GenBank/DDBJ whole genome shotgun (WGS) entry which is preliminary data.</text>
</comment>
<feature type="domain" description="Disease resistance R13L4/SHOC-2-like LRR" evidence="2">
    <location>
        <begin position="354"/>
        <end position="527"/>
    </location>
</feature>
<evidence type="ECO:0000313" key="3">
    <source>
        <dbReference type="EMBL" id="PQO33478.1"/>
    </source>
</evidence>
<dbReference type="SMART" id="SM00367">
    <property type="entry name" value="LRR_CC"/>
    <property type="match status" value="4"/>
</dbReference>
<organism evidence="3 4">
    <name type="scientific">Blastopirellula marina</name>
    <dbReference type="NCBI Taxonomy" id="124"/>
    <lineage>
        <taxon>Bacteria</taxon>
        <taxon>Pseudomonadati</taxon>
        <taxon>Planctomycetota</taxon>
        <taxon>Planctomycetia</taxon>
        <taxon>Pirellulales</taxon>
        <taxon>Pirellulaceae</taxon>
        <taxon>Blastopirellula</taxon>
    </lineage>
</organism>
<dbReference type="OrthoDB" id="272105at2"/>
<dbReference type="InterPro" id="IPR006553">
    <property type="entry name" value="Leu-rich_rpt_Cys-con_subtyp"/>
</dbReference>
<evidence type="ECO:0000313" key="4">
    <source>
        <dbReference type="Proteomes" id="UP000240009"/>
    </source>
</evidence>
<name>A0A2S8FMQ1_9BACT</name>
<dbReference type="EMBL" id="PUIA01000035">
    <property type="protein sequence ID" value="PQO33478.1"/>
    <property type="molecule type" value="Genomic_DNA"/>
</dbReference>
<gene>
    <name evidence="3" type="ORF">C5Y96_11610</name>
</gene>
<dbReference type="SUPFAM" id="SSF52058">
    <property type="entry name" value="L domain-like"/>
    <property type="match status" value="1"/>
</dbReference>
<dbReference type="Pfam" id="PF23598">
    <property type="entry name" value="LRR_14"/>
    <property type="match status" value="1"/>
</dbReference>
<evidence type="ECO:0000259" key="2">
    <source>
        <dbReference type="Pfam" id="PF23598"/>
    </source>
</evidence>
<dbReference type="SUPFAM" id="SSF52047">
    <property type="entry name" value="RNI-like"/>
    <property type="match status" value="1"/>
</dbReference>
<dbReference type="InterPro" id="IPR032675">
    <property type="entry name" value="LRR_dom_sf"/>
</dbReference>
<keyword evidence="1" id="KW-0677">Repeat</keyword>
<dbReference type="Gene3D" id="3.80.10.10">
    <property type="entry name" value="Ribonuclease Inhibitor"/>
    <property type="match status" value="3"/>
</dbReference>
<proteinExistence type="predicted"/>
<dbReference type="PROSITE" id="PS51257">
    <property type="entry name" value="PROKAR_LIPOPROTEIN"/>
    <property type="match status" value="1"/>
</dbReference>